<dbReference type="InterPro" id="IPR013766">
    <property type="entry name" value="Thioredoxin_domain"/>
</dbReference>
<feature type="signal peptide" evidence="2">
    <location>
        <begin position="1"/>
        <end position="17"/>
    </location>
</feature>
<dbReference type="eggNOG" id="COG1225">
    <property type="taxonomic scope" value="Bacteria"/>
</dbReference>
<dbReference type="InterPro" id="IPR050553">
    <property type="entry name" value="Thioredoxin_ResA/DsbE_sf"/>
</dbReference>
<dbReference type="HOGENOM" id="CLU_1198441_0_0_7"/>
<protein>
    <submittedName>
        <fullName evidence="4">Alkyl hydroperoxide reductase/ Thiol specific antioxidant/ Mal allergen</fullName>
    </submittedName>
</protein>
<feature type="compositionally biased region" description="Low complexity" evidence="1">
    <location>
        <begin position="43"/>
        <end position="57"/>
    </location>
</feature>
<dbReference type="Proteomes" id="UP000001880">
    <property type="component" value="Chromosome"/>
</dbReference>
<gene>
    <name evidence="4" type="ordered locus">Hoch_5111</name>
</gene>
<dbReference type="CDD" id="cd02970">
    <property type="entry name" value="PRX_like2"/>
    <property type="match status" value="1"/>
</dbReference>
<feature type="domain" description="Thioredoxin" evidence="3">
    <location>
        <begin position="84"/>
        <end position="231"/>
    </location>
</feature>
<keyword evidence="5" id="KW-1185">Reference proteome</keyword>
<organism evidence="4 5">
    <name type="scientific">Haliangium ochraceum (strain DSM 14365 / JCM 11303 / SMP-2)</name>
    <dbReference type="NCBI Taxonomy" id="502025"/>
    <lineage>
        <taxon>Bacteria</taxon>
        <taxon>Pseudomonadati</taxon>
        <taxon>Myxococcota</taxon>
        <taxon>Polyangia</taxon>
        <taxon>Haliangiales</taxon>
        <taxon>Kofleriaceae</taxon>
        <taxon>Haliangium</taxon>
    </lineage>
</organism>
<dbReference type="PANTHER" id="PTHR42852:SF10">
    <property type="entry name" value="BACTERIOFERRITIN COMIGRATORY PROTEIN"/>
    <property type="match status" value="1"/>
</dbReference>
<evidence type="ECO:0000256" key="2">
    <source>
        <dbReference type="SAM" id="SignalP"/>
    </source>
</evidence>
<dbReference type="GO" id="GO:0016209">
    <property type="term" value="F:antioxidant activity"/>
    <property type="evidence" value="ECO:0007669"/>
    <property type="project" value="InterPro"/>
</dbReference>
<feature type="chain" id="PRO_5003011605" evidence="2">
    <location>
        <begin position="18"/>
        <end position="231"/>
    </location>
</feature>
<dbReference type="PANTHER" id="PTHR42852">
    <property type="entry name" value="THIOL:DISULFIDE INTERCHANGE PROTEIN DSBE"/>
    <property type="match status" value="1"/>
</dbReference>
<dbReference type="GO" id="GO:0016491">
    <property type="term" value="F:oxidoreductase activity"/>
    <property type="evidence" value="ECO:0007669"/>
    <property type="project" value="InterPro"/>
</dbReference>
<sequence length="231" mass="23766">MLSIRRSITTSIFTAMATSLVVSLALLGGCSKQSGSEEPTPLGQGSAAGQSGQAVGGEADGDNPEGMASAAGQSGYAVNPDGPPSAGDKAVDGTVETADGTELALSSAWQSGPAVVVFYRGHWCGYCQKQFKALAAEHDELANMGVTLVAVSAAREDPAEMQQKSGATFPLYVDPDLELIKAWGVFDSENEIAKPATFVIDADGTVAYAYVGADKADRPAWDEVKAKLAAM</sequence>
<dbReference type="SUPFAM" id="SSF52833">
    <property type="entry name" value="Thioredoxin-like"/>
    <property type="match status" value="1"/>
</dbReference>
<dbReference type="OrthoDB" id="9809746at2"/>
<evidence type="ECO:0000256" key="1">
    <source>
        <dbReference type="SAM" id="MobiDB-lite"/>
    </source>
</evidence>
<proteinExistence type="predicted"/>
<name>D0LWE9_HALO1</name>
<dbReference type="AlphaFoldDB" id="D0LWE9"/>
<accession>D0LWE9</accession>
<dbReference type="PROSITE" id="PS51257">
    <property type="entry name" value="PROKAR_LIPOPROTEIN"/>
    <property type="match status" value="1"/>
</dbReference>
<dbReference type="STRING" id="502025.Hoch_5111"/>
<dbReference type="EMBL" id="CP001804">
    <property type="protein sequence ID" value="ACY17599.1"/>
    <property type="molecule type" value="Genomic_DNA"/>
</dbReference>
<feature type="region of interest" description="Disordered" evidence="1">
    <location>
        <begin position="33"/>
        <end position="93"/>
    </location>
</feature>
<dbReference type="InterPro" id="IPR000866">
    <property type="entry name" value="AhpC/TSA"/>
</dbReference>
<dbReference type="KEGG" id="hoh:Hoch_5111"/>
<evidence type="ECO:0000313" key="4">
    <source>
        <dbReference type="EMBL" id="ACY17599.1"/>
    </source>
</evidence>
<reference evidence="4 5" key="1">
    <citation type="journal article" date="2010" name="Stand. Genomic Sci.">
        <title>Complete genome sequence of Haliangium ochraceum type strain (SMP-2).</title>
        <authorList>
            <consortium name="US DOE Joint Genome Institute (JGI-PGF)"/>
            <person name="Ivanova N."/>
            <person name="Daum C."/>
            <person name="Lang E."/>
            <person name="Abt B."/>
            <person name="Kopitz M."/>
            <person name="Saunders E."/>
            <person name="Lapidus A."/>
            <person name="Lucas S."/>
            <person name="Glavina Del Rio T."/>
            <person name="Nolan M."/>
            <person name="Tice H."/>
            <person name="Copeland A."/>
            <person name="Cheng J.F."/>
            <person name="Chen F."/>
            <person name="Bruce D."/>
            <person name="Goodwin L."/>
            <person name="Pitluck S."/>
            <person name="Mavromatis K."/>
            <person name="Pati A."/>
            <person name="Mikhailova N."/>
            <person name="Chen A."/>
            <person name="Palaniappan K."/>
            <person name="Land M."/>
            <person name="Hauser L."/>
            <person name="Chang Y.J."/>
            <person name="Jeffries C.D."/>
            <person name="Detter J.C."/>
            <person name="Brettin T."/>
            <person name="Rohde M."/>
            <person name="Goker M."/>
            <person name="Bristow J."/>
            <person name="Markowitz V."/>
            <person name="Eisen J.A."/>
            <person name="Hugenholtz P."/>
            <person name="Kyrpides N.C."/>
            <person name="Klenk H.P."/>
        </authorList>
    </citation>
    <scope>NUCLEOTIDE SEQUENCE [LARGE SCALE GENOMIC DNA]</scope>
    <source>
        <strain evidence="5">DSM 14365 / CIP 107738 / JCM 11303 / AJ 13395 / SMP-2</strain>
    </source>
</reference>
<evidence type="ECO:0000313" key="5">
    <source>
        <dbReference type="Proteomes" id="UP000001880"/>
    </source>
</evidence>
<dbReference type="Pfam" id="PF00578">
    <property type="entry name" value="AhpC-TSA"/>
    <property type="match status" value="1"/>
</dbReference>
<dbReference type="Gene3D" id="3.40.30.10">
    <property type="entry name" value="Glutaredoxin"/>
    <property type="match status" value="1"/>
</dbReference>
<dbReference type="InterPro" id="IPR036249">
    <property type="entry name" value="Thioredoxin-like_sf"/>
</dbReference>
<evidence type="ECO:0000259" key="3">
    <source>
        <dbReference type="PROSITE" id="PS51352"/>
    </source>
</evidence>
<keyword evidence="2" id="KW-0732">Signal</keyword>
<dbReference type="PROSITE" id="PS51352">
    <property type="entry name" value="THIOREDOXIN_2"/>
    <property type="match status" value="1"/>
</dbReference>